<reference evidence="6 7" key="1">
    <citation type="journal article" date="2018" name="Front. Microbiol.">
        <title>Genomic and genetic insights into a cosmopolitan fungus, Paecilomyces variotii (Eurotiales).</title>
        <authorList>
            <person name="Urquhart A.S."/>
            <person name="Mondo S.J."/>
            <person name="Makela M.R."/>
            <person name="Hane J.K."/>
            <person name="Wiebenga A."/>
            <person name="He G."/>
            <person name="Mihaltcheva S."/>
            <person name="Pangilinan J."/>
            <person name="Lipzen A."/>
            <person name="Barry K."/>
            <person name="de Vries R.P."/>
            <person name="Grigoriev I.V."/>
            <person name="Idnurm A."/>
        </authorList>
    </citation>
    <scope>NUCLEOTIDE SEQUENCE [LARGE SCALE GENOMIC DNA]</scope>
    <source>
        <strain evidence="6 7">CBS 101075</strain>
    </source>
</reference>
<dbReference type="EMBL" id="RCNU01000004">
    <property type="protein sequence ID" value="RWQ96266.1"/>
    <property type="molecule type" value="Genomic_DNA"/>
</dbReference>
<comment type="caution">
    <text evidence="6">The sequence shown here is derived from an EMBL/GenBank/DDBJ whole genome shotgun (WGS) entry which is preliminary data.</text>
</comment>
<keyword evidence="7" id="KW-1185">Reference proteome</keyword>
<feature type="binding site" evidence="5">
    <location>
        <position position="174"/>
    </location>
    <ligand>
        <name>Fe cation</name>
        <dbReference type="ChEBI" id="CHEBI:24875"/>
        <note>catalytic</note>
    </ligand>
</feature>
<comment type="similarity">
    <text evidence="1">Belongs to the carotenoid oxygenase family.</text>
</comment>
<dbReference type="GO" id="GO:0046872">
    <property type="term" value="F:metal ion binding"/>
    <property type="evidence" value="ECO:0007669"/>
    <property type="project" value="UniProtKB-KW"/>
</dbReference>
<dbReference type="Proteomes" id="UP000283841">
    <property type="component" value="Unassembled WGS sequence"/>
</dbReference>
<keyword evidence="4 5" id="KW-0408">Iron</keyword>
<organism evidence="6 7">
    <name type="scientific">Byssochlamys spectabilis</name>
    <name type="common">Paecilomyces variotii</name>
    <dbReference type="NCBI Taxonomy" id="264951"/>
    <lineage>
        <taxon>Eukaryota</taxon>
        <taxon>Fungi</taxon>
        <taxon>Dikarya</taxon>
        <taxon>Ascomycota</taxon>
        <taxon>Pezizomycotina</taxon>
        <taxon>Eurotiomycetes</taxon>
        <taxon>Eurotiomycetidae</taxon>
        <taxon>Eurotiales</taxon>
        <taxon>Thermoascaceae</taxon>
        <taxon>Paecilomyces</taxon>
    </lineage>
</organism>
<dbReference type="Pfam" id="PF03055">
    <property type="entry name" value="RPE65"/>
    <property type="match status" value="1"/>
</dbReference>
<keyword evidence="3" id="KW-0560">Oxidoreductase</keyword>
<comment type="cofactor">
    <cofactor evidence="5">
        <name>Fe(2+)</name>
        <dbReference type="ChEBI" id="CHEBI:29033"/>
    </cofactor>
    <text evidence="5">Binds 1 Fe(2+) ion per subunit.</text>
</comment>
<feature type="binding site" evidence="5">
    <location>
        <position position="225"/>
    </location>
    <ligand>
        <name>Fe cation</name>
        <dbReference type="ChEBI" id="CHEBI:24875"/>
        <note>catalytic</note>
    </ligand>
</feature>
<evidence type="ECO:0000313" key="6">
    <source>
        <dbReference type="EMBL" id="RWQ96266.1"/>
    </source>
</evidence>
<dbReference type="VEuPathDB" id="FungiDB:C8Q69DRAFT_238113"/>
<dbReference type="InterPro" id="IPR004294">
    <property type="entry name" value="Carotenoid_Oase"/>
</dbReference>
<dbReference type="GO" id="GO:0010436">
    <property type="term" value="F:carotenoid dioxygenase activity"/>
    <property type="evidence" value="ECO:0007669"/>
    <property type="project" value="TreeGrafter"/>
</dbReference>
<dbReference type="RefSeq" id="XP_028485911.1">
    <property type="nucleotide sequence ID" value="XM_028626458.1"/>
</dbReference>
<evidence type="ECO:0000256" key="5">
    <source>
        <dbReference type="PIRSR" id="PIRSR604294-1"/>
    </source>
</evidence>
<dbReference type="PANTHER" id="PTHR10543:SF89">
    <property type="entry name" value="CAROTENOID 9,10(9',10')-CLEAVAGE DIOXYGENASE 1"/>
    <property type="match status" value="1"/>
</dbReference>
<keyword evidence="2 5" id="KW-0479">Metal-binding</keyword>
<dbReference type="GO" id="GO:0016121">
    <property type="term" value="P:carotene catabolic process"/>
    <property type="evidence" value="ECO:0007669"/>
    <property type="project" value="TreeGrafter"/>
</dbReference>
<dbReference type="GeneID" id="39595735"/>
<evidence type="ECO:0000256" key="3">
    <source>
        <dbReference type="ARBA" id="ARBA00023002"/>
    </source>
</evidence>
<accession>A0A443HWQ8</accession>
<proteinExistence type="inferred from homology"/>
<feature type="binding site" evidence="5">
    <location>
        <position position="484"/>
    </location>
    <ligand>
        <name>Fe cation</name>
        <dbReference type="ChEBI" id="CHEBI:24875"/>
        <note>catalytic</note>
    </ligand>
</feature>
<evidence type="ECO:0000256" key="2">
    <source>
        <dbReference type="ARBA" id="ARBA00022723"/>
    </source>
</evidence>
<gene>
    <name evidence="6" type="ORF">C8Q69DRAFT_238113</name>
</gene>
<evidence type="ECO:0000313" key="7">
    <source>
        <dbReference type="Proteomes" id="UP000283841"/>
    </source>
</evidence>
<sequence>MAGHMLTRGPKAFEEVPQLSGFMKPCRYEGEVRNLEVIGQIPKEINGTFYRVMPDPQFPSRFSNDPWFNGDGNVSAFRFEDGSIHFKQRYVRTEKFLREREAGKALGGKYRNKYTDAVAFTVRTTANTNIFYFNGKLLAIKEDAPPYSMDPKTLETEGLYDFNGQLPCTTFTAHPKIDPTTNELVCFGYEAKGDGTPDVCYMSVSPDGQFNETVWMVAPVVAMIHDFAVTENWVLFPLIPHTCDVERMKNGGDHWQWDPTIPFYIGVLPRRGAKGTDVKWFRAPNSFPGHTANAYEDESGNLIFDLPCSRQNVFWWWPDAEGNAPNPMDIRDPMVRFTIDPRSDNLDITSEVIANVDCEFPRIDDRWATKDYTYCFVLTMDAKLTDFAAISPQMGGGFPPYNGIAKLNVKSGQMVSYFAGSKRLFQEPIFIPRSDSAPEGDGYVVMLVNNYETMASELHILDTNNFEKAVAIVNLPLRLRHGLHGNWVAKQELDLVV</sequence>
<dbReference type="STRING" id="264951.A0A443HWQ8"/>
<feature type="binding site" evidence="5">
    <location>
        <position position="290"/>
    </location>
    <ligand>
        <name>Fe cation</name>
        <dbReference type="ChEBI" id="CHEBI:24875"/>
        <note>catalytic</note>
    </ligand>
</feature>
<evidence type="ECO:0000256" key="4">
    <source>
        <dbReference type="ARBA" id="ARBA00023004"/>
    </source>
</evidence>
<evidence type="ECO:0000256" key="1">
    <source>
        <dbReference type="ARBA" id="ARBA00006787"/>
    </source>
</evidence>
<name>A0A443HWQ8_BYSSP</name>
<protein>
    <submittedName>
        <fullName evidence="6">Carotenoid oxygenase</fullName>
    </submittedName>
</protein>
<dbReference type="AlphaFoldDB" id="A0A443HWQ8"/>
<dbReference type="PANTHER" id="PTHR10543">
    <property type="entry name" value="BETA-CAROTENE DIOXYGENASE"/>
    <property type="match status" value="1"/>
</dbReference>